<dbReference type="RefSeq" id="WP_219544940.1">
    <property type="nucleotide sequence ID" value="NZ_JAHKRN010000012.1"/>
</dbReference>
<proteinExistence type="predicted"/>
<dbReference type="Proteomes" id="UP001596096">
    <property type="component" value="Unassembled WGS sequence"/>
</dbReference>
<comment type="caution">
    <text evidence="1">The sequence shown here is derived from an EMBL/GenBank/DDBJ whole genome shotgun (WGS) entry which is preliminary data.</text>
</comment>
<evidence type="ECO:0000313" key="1">
    <source>
        <dbReference type="EMBL" id="MFC5814166.1"/>
    </source>
</evidence>
<keyword evidence="2" id="KW-1185">Reference proteome</keyword>
<sequence length="176" mass="19449">MATTQIGFVLHVHYQQAYLVDASDEFPIPESRPKDHPENPVGIIRAADGKAFLVTGLHTGPVDFSVVVADHDPGTDLDGYEDIVEISFWSMSEHLRIAEWSGESGDHPLPELPSGPGWYRLRYHAANMDEGSKVNSLAPGNAAVDRYLLQIWPQPESSPSVVKSTSHTLTYWRGVE</sequence>
<protein>
    <submittedName>
        <fullName evidence="1">Uncharacterized protein</fullName>
    </submittedName>
</protein>
<gene>
    <name evidence="1" type="ORF">ACFPUY_03670</name>
</gene>
<reference evidence="2" key="1">
    <citation type="journal article" date="2019" name="Int. J. Syst. Evol. Microbiol.">
        <title>The Global Catalogue of Microorganisms (GCM) 10K type strain sequencing project: providing services to taxonomists for standard genome sequencing and annotation.</title>
        <authorList>
            <consortium name="The Broad Institute Genomics Platform"/>
            <consortium name="The Broad Institute Genome Sequencing Center for Infectious Disease"/>
            <person name="Wu L."/>
            <person name="Ma J."/>
        </authorList>
    </citation>
    <scope>NUCLEOTIDE SEQUENCE [LARGE SCALE GENOMIC DNA]</scope>
    <source>
        <strain evidence="2">CGMCC 4.7106</strain>
    </source>
</reference>
<evidence type="ECO:0000313" key="2">
    <source>
        <dbReference type="Proteomes" id="UP001596096"/>
    </source>
</evidence>
<accession>A0ABW1BN40</accession>
<dbReference type="EMBL" id="JBHSNW010000001">
    <property type="protein sequence ID" value="MFC5814166.1"/>
    <property type="molecule type" value="Genomic_DNA"/>
</dbReference>
<name>A0ABW1BN40_9ACTN</name>
<organism evidence="1 2">
    <name type="scientific">Nonomuraea harbinensis</name>
    <dbReference type="NCBI Taxonomy" id="1286938"/>
    <lineage>
        <taxon>Bacteria</taxon>
        <taxon>Bacillati</taxon>
        <taxon>Actinomycetota</taxon>
        <taxon>Actinomycetes</taxon>
        <taxon>Streptosporangiales</taxon>
        <taxon>Streptosporangiaceae</taxon>
        <taxon>Nonomuraea</taxon>
    </lineage>
</organism>